<protein>
    <submittedName>
        <fullName evidence="2">Uncharacterized protein</fullName>
    </submittedName>
</protein>
<proteinExistence type="predicted"/>
<evidence type="ECO:0000313" key="2">
    <source>
        <dbReference type="EMBL" id="MCD7458346.1"/>
    </source>
</evidence>
<reference evidence="2 3" key="1">
    <citation type="journal article" date="2021" name="BMC Genomics">
        <title>Datura genome reveals duplications of psychoactive alkaloid biosynthetic genes and high mutation rate following tissue culture.</title>
        <authorList>
            <person name="Rajewski A."/>
            <person name="Carter-House D."/>
            <person name="Stajich J."/>
            <person name="Litt A."/>
        </authorList>
    </citation>
    <scope>NUCLEOTIDE SEQUENCE [LARGE SCALE GENOMIC DNA]</scope>
    <source>
        <strain evidence="2">AR-01</strain>
    </source>
</reference>
<organism evidence="2 3">
    <name type="scientific">Datura stramonium</name>
    <name type="common">Jimsonweed</name>
    <name type="synonym">Common thornapple</name>
    <dbReference type="NCBI Taxonomy" id="4076"/>
    <lineage>
        <taxon>Eukaryota</taxon>
        <taxon>Viridiplantae</taxon>
        <taxon>Streptophyta</taxon>
        <taxon>Embryophyta</taxon>
        <taxon>Tracheophyta</taxon>
        <taxon>Spermatophyta</taxon>
        <taxon>Magnoliopsida</taxon>
        <taxon>eudicotyledons</taxon>
        <taxon>Gunneridae</taxon>
        <taxon>Pentapetalae</taxon>
        <taxon>asterids</taxon>
        <taxon>lamiids</taxon>
        <taxon>Solanales</taxon>
        <taxon>Solanaceae</taxon>
        <taxon>Solanoideae</taxon>
        <taxon>Datureae</taxon>
        <taxon>Datura</taxon>
    </lineage>
</organism>
<feature type="non-terminal residue" evidence="2">
    <location>
        <position position="1"/>
    </location>
</feature>
<dbReference type="Proteomes" id="UP000823775">
    <property type="component" value="Unassembled WGS sequence"/>
</dbReference>
<dbReference type="EMBL" id="JACEIK010000514">
    <property type="protein sequence ID" value="MCD7458346.1"/>
    <property type="molecule type" value="Genomic_DNA"/>
</dbReference>
<evidence type="ECO:0000256" key="1">
    <source>
        <dbReference type="SAM" id="MobiDB-lite"/>
    </source>
</evidence>
<comment type="caution">
    <text evidence="2">The sequence shown here is derived from an EMBL/GenBank/DDBJ whole genome shotgun (WGS) entry which is preliminary data.</text>
</comment>
<keyword evidence="3" id="KW-1185">Reference proteome</keyword>
<feature type="compositionally biased region" description="Basic and acidic residues" evidence="1">
    <location>
        <begin position="14"/>
        <end position="25"/>
    </location>
</feature>
<feature type="region of interest" description="Disordered" evidence="1">
    <location>
        <begin position="1"/>
        <end position="28"/>
    </location>
</feature>
<sequence>VRRRQQHNQPREATPVKRLERHEVPVDPTHWQDMQHRLGRRRRRRCCNAWRDAQAVRKNPEARRQEILAHPGIRCLHLLALLGAPRAEVLTRSAPRGSVQAEKF</sequence>
<gene>
    <name evidence="2" type="ORF">HAX54_037961</name>
</gene>
<accession>A0ABS8SHN1</accession>
<evidence type="ECO:0000313" key="3">
    <source>
        <dbReference type="Proteomes" id="UP000823775"/>
    </source>
</evidence>
<name>A0ABS8SHN1_DATST</name>